<dbReference type="GO" id="GO:0003677">
    <property type="term" value="F:DNA binding"/>
    <property type="evidence" value="ECO:0007669"/>
    <property type="project" value="UniProtKB-KW"/>
</dbReference>
<dbReference type="AlphaFoldDB" id="A0A7X0IEA3"/>
<evidence type="ECO:0000313" key="2">
    <source>
        <dbReference type="EMBL" id="MBB6473651.1"/>
    </source>
</evidence>
<evidence type="ECO:0000259" key="1">
    <source>
        <dbReference type="Pfam" id="PF03551"/>
    </source>
</evidence>
<dbReference type="InterPro" id="IPR036390">
    <property type="entry name" value="WH_DNA-bd_sf"/>
</dbReference>
<evidence type="ECO:0000313" key="3">
    <source>
        <dbReference type="Proteomes" id="UP000555564"/>
    </source>
</evidence>
<reference evidence="2 3" key="1">
    <citation type="submission" date="2020-08" db="EMBL/GenBank/DDBJ databases">
        <title>Sequencing the genomes of 1000 actinobacteria strains.</title>
        <authorList>
            <person name="Klenk H.-P."/>
        </authorList>
    </citation>
    <scope>NUCLEOTIDE SEQUENCE [LARGE SCALE GENOMIC DNA]</scope>
    <source>
        <strain evidence="2 3">DSM 44936</strain>
    </source>
</reference>
<name>A0A7X0IEA3_9ACTN</name>
<gene>
    <name evidence="2" type="ORF">BJ992_003082</name>
</gene>
<keyword evidence="3" id="KW-1185">Reference proteome</keyword>
<dbReference type="Proteomes" id="UP000555564">
    <property type="component" value="Unassembled WGS sequence"/>
</dbReference>
<dbReference type="RefSeq" id="WP_184981561.1">
    <property type="nucleotide sequence ID" value="NZ_BAAALO010000035.1"/>
</dbReference>
<sequence>MPRRPSRQTLAVLVALAAEPERWRYGYELGREVGLPAGSLYPILMRLGDRGLLEHVWEAGIPAGRPPRHLYRLTGDGLRFTAEAVAVADAAVPGSSRLREAW</sequence>
<dbReference type="SUPFAM" id="SSF46785">
    <property type="entry name" value="Winged helix' DNA-binding domain"/>
    <property type="match status" value="1"/>
</dbReference>
<dbReference type="InterPro" id="IPR005149">
    <property type="entry name" value="Tscrpt_reg_PadR_N"/>
</dbReference>
<protein>
    <submittedName>
        <fullName evidence="2">DNA-binding PadR family transcriptional regulator</fullName>
    </submittedName>
</protein>
<dbReference type="EMBL" id="JACHIU010000001">
    <property type="protein sequence ID" value="MBB6473651.1"/>
    <property type="molecule type" value="Genomic_DNA"/>
</dbReference>
<organism evidence="2 3">
    <name type="scientific">Sphaerisporangium rubeum</name>
    <dbReference type="NCBI Taxonomy" id="321317"/>
    <lineage>
        <taxon>Bacteria</taxon>
        <taxon>Bacillati</taxon>
        <taxon>Actinomycetota</taxon>
        <taxon>Actinomycetes</taxon>
        <taxon>Streptosporangiales</taxon>
        <taxon>Streptosporangiaceae</taxon>
        <taxon>Sphaerisporangium</taxon>
    </lineage>
</organism>
<dbReference type="Gene3D" id="1.10.10.10">
    <property type="entry name" value="Winged helix-like DNA-binding domain superfamily/Winged helix DNA-binding domain"/>
    <property type="match status" value="1"/>
</dbReference>
<comment type="caution">
    <text evidence="2">The sequence shown here is derived from an EMBL/GenBank/DDBJ whole genome shotgun (WGS) entry which is preliminary data.</text>
</comment>
<dbReference type="InterPro" id="IPR036388">
    <property type="entry name" value="WH-like_DNA-bd_sf"/>
</dbReference>
<proteinExistence type="predicted"/>
<feature type="domain" description="Transcription regulator PadR N-terminal" evidence="1">
    <location>
        <begin position="24"/>
        <end position="80"/>
    </location>
</feature>
<keyword evidence="2" id="KW-0238">DNA-binding</keyword>
<accession>A0A7X0IEA3</accession>
<dbReference type="Pfam" id="PF03551">
    <property type="entry name" value="PadR"/>
    <property type="match status" value="1"/>
</dbReference>